<feature type="signal peptide" evidence="1">
    <location>
        <begin position="1"/>
        <end position="22"/>
    </location>
</feature>
<accession>A0A7K1YEE0</accession>
<evidence type="ECO:0000313" key="3">
    <source>
        <dbReference type="Proteomes" id="UP000466586"/>
    </source>
</evidence>
<dbReference type="RefSeq" id="WP_160846152.1">
    <property type="nucleotide sequence ID" value="NZ_WVHT01000011.1"/>
</dbReference>
<dbReference type="SUPFAM" id="SSF50939">
    <property type="entry name" value="Sialidases"/>
    <property type="match status" value="1"/>
</dbReference>
<dbReference type="PROSITE" id="PS51257">
    <property type="entry name" value="PROKAR_LIPOPROTEIN"/>
    <property type="match status" value="1"/>
</dbReference>
<dbReference type="AlphaFoldDB" id="A0A7K1YEE0"/>
<proteinExistence type="predicted"/>
<reference evidence="2 3" key="1">
    <citation type="submission" date="2019-11" db="EMBL/GenBank/DDBJ databases">
        <title>Pedobacter sp. HMF7647 Genome sequencing and assembly.</title>
        <authorList>
            <person name="Kang H."/>
            <person name="Kim H."/>
            <person name="Joh K."/>
        </authorList>
    </citation>
    <scope>NUCLEOTIDE SEQUENCE [LARGE SCALE GENOMIC DNA]</scope>
    <source>
        <strain evidence="2 3">HMF7647</strain>
    </source>
</reference>
<feature type="chain" id="PRO_5029636627" evidence="1">
    <location>
        <begin position="23"/>
        <end position="131"/>
    </location>
</feature>
<gene>
    <name evidence="2" type="ORF">GS399_18540</name>
</gene>
<keyword evidence="1" id="KW-0732">Signal</keyword>
<sequence>MKKLLFLLIVPALMVLSSCQKTEYVNPNQTILTDIVPDAWRSTDGGRTYTTLISMPEIDSYFNDYGAVLVYLSFDGTTYEQIPQVYQGVAYSYNHVPGSIQLILQTSDNNSTVIKPGGVITAKIVLIQSQQ</sequence>
<dbReference type="InterPro" id="IPR036278">
    <property type="entry name" value="Sialidase_sf"/>
</dbReference>
<keyword evidence="3" id="KW-1185">Reference proteome</keyword>
<evidence type="ECO:0000313" key="2">
    <source>
        <dbReference type="EMBL" id="MXV52974.1"/>
    </source>
</evidence>
<name>A0A7K1YEE0_9SPHI</name>
<evidence type="ECO:0000256" key="1">
    <source>
        <dbReference type="SAM" id="SignalP"/>
    </source>
</evidence>
<dbReference type="Proteomes" id="UP000466586">
    <property type="component" value="Unassembled WGS sequence"/>
</dbReference>
<dbReference type="EMBL" id="WVHT01000011">
    <property type="protein sequence ID" value="MXV52974.1"/>
    <property type="molecule type" value="Genomic_DNA"/>
</dbReference>
<comment type="caution">
    <text evidence="2">The sequence shown here is derived from an EMBL/GenBank/DDBJ whole genome shotgun (WGS) entry which is preliminary data.</text>
</comment>
<organism evidence="2 3">
    <name type="scientific">Hufsiella arboris</name>
    <dbReference type="NCBI Taxonomy" id="2695275"/>
    <lineage>
        <taxon>Bacteria</taxon>
        <taxon>Pseudomonadati</taxon>
        <taxon>Bacteroidota</taxon>
        <taxon>Sphingobacteriia</taxon>
        <taxon>Sphingobacteriales</taxon>
        <taxon>Sphingobacteriaceae</taxon>
        <taxon>Hufsiella</taxon>
    </lineage>
</organism>
<protein>
    <submittedName>
        <fullName evidence="2">Uncharacterized protein</fullName>
    </submittedName>
</protein>